<proteinExistence type="predicted"/>
<dbReference type="OrthoDB" id="1307467at2"/>
<accession>A0A2S1YHR1</accession>
<reference evidence="2 3" key="1">
    <citation type="submission" date="2018-05" db="EMBL/GenBank/DDBJ databases">
        <title>Genome sequencing of Flavobacterium sp. HYN0056.</title>
        <authorList>
            <person name="Yi H."/>
            <person name="Baek C."/>
        </authorList>
    </citation>
    <scope>NUCLEOTIDE SEQUENCE [LARGE SCALE GENOMIC DNA]</scope>
    <source>
        <strain evidence="2 3">HYN0056</strain>
    </source>
</reference>
<feature type="chain" id="PRO_5015460772" description="Cell wall anchor protein" evidence="1">
    <location>
        <begin position="22"/>
        <end position="410"/>
    </location>
</feature>
<organism evidence="2 3">
    <name type="scientific">Flavobacterium crocinum</name>
    <dbReference type="NCBI Taxonomy" id="2183896"/>
    <lineage>
        <taxon>Bacteria</taxon>
        <taxon>Pseudomonadati</taxon>
        <taxon>Bacteroidota</taxon>
        <taxon>Flavobacteriia</taxon>
        <taxon>Flavobacteriales</taxon>
        <taxon>Flavobacteriaceae</taxon>
        <taxon>Flavobacterium</taxon>
    </lineage>
</organism>
<gene>
    <name evidence="2" type="ORF">HYN56_04875</name>
</gene>
<evidence type="ECO:0008006" key="4">
    <source>
        <dbReference type="Google" id="ProtNLM"/>
    </source>
</evidence>
<name>A0A2S1YHR1_9FLAO</name>
<keyword evidence="1" id="KW-0732">Signal</keyword>
<keyword evidence="3" id="KW-1185">Reference proteome</keyword>
<dbReference type="RefSeq" id="WP_109191153.1">
    <property type="nucleotide sequence ID" value="NZ_CP029255.1"/>
</dbReference>
<evidence type="ECO:0000256" key="1">
    <source>
        <dbReference type="SAM" id="SignalP"/>
    </source>
</evidence>
<feature type="signal peptide" evidence="1">
    <location>
        <begin position="1"/>
        <end position="21"/>
    </location>
</feature>
<dbReference type="Proteomes" id="UP000245250">
    <property type="component" value="Chromosome"/>
</dbReference>
<sequence>MKKYFKVMVMLGILGPLNIYAQVGMPTNNPNPNAVLDLNRTDGTSEKGLLLPKVALKATDNFAPMAAHVAGMKVYNTATDGSGETAVTPGEYNNDGTKWVRVVSKNETSDAWALGGNNNGAIKELGTKDAQPIPFITNGTTKMNLSTEGVLGLGGNSDVDSSILVPNNPSNPASAWYSRLNLMSDKNQQNPAIVLSTFTDDNTFASGFNSLYFLKGSGSHQNPKPAFDGDVLGQLKFYAYDNRYSTKFSLLTIIRASSFLDASGNKAGLLSLGNGGIATIYDSSVVFGNSNYFDQNQNKTQVFIAGKIGTNYKLQSSITGANISDVDQTSLYINTTNSTVTFNLAKAAASNNGRIATVVASGGTSSKVALKPATGDSIILMGTAPITTTTAAFISIKVISNGVDTWYQIP</sequence>
<protein>
    <recommendedName>
        <fullName evidence="4">Cell wall anchor protein</fullName>
    </recommendedName>
</protein>
<dbReference type="EMBL" id="CP029255">
    <property type="protein sequence ID" value="AWK03589.1"/>
    <property type="molecule type" value="Genomic_DNA"/>
</dbReference>
<evidence type="ECO:0000313" key="3">
    <source>
        <dbReference type="Proteomes" id="UP000245250"/>
    </source>
</evidence>
<dbReference type="AlphaFoldDB" id="A0A2S1YHR1"/>
<evidence type="ECO:0000313" key="2">
    <source>
        <dbReference type="EMBL" id="AWK03589.1"/>
    </source>
</evidence>
<dbReference type="KEGG" id="fcr:HYN56_04875"/>